<dbReference type="InterPro" id="IPR052345">
    <property type="entry name" value="Rad_response_metalloprotease"/>
</dbReference>
<dbReference type="EMBL" id="JADHEI010000067">
    <property type="protein sequence ID" value="MBF2736024.1"/>
    <property type="molecule type" value="Genomic_DNA"/>
</dbReference>
<evidence type="ECO:0000259" key="1">
    <source>
        <dbReference type="Pfam" id="PF06114"/>
    </source>
</evidence>
<accession>A0A930UIV5</accession>
<dbReference type="PANTHER" id="PTHR43236:SF2">
    <property type="entry name" value="BLL0069 PROTEIN"/>
    <property type="match status" value="1"/>
</dbReference>
<dbReference type="Proteomes" id="UP000604381">
    <property type="component" value="Unassembled WGS sequence"/>
</dbReference>
<sequence length="203" mass="22479">MLVFVGGGGRFGRWQTPKDRRGRDQFKGFALRHEVLPIIFVAKEKDERNQSFTLLHELAHLIMHEQGAVDGEKTLASFHGGSRSRREAEANALASHVLLPESALREIDAKALAGMAPAAIDAALRETCDKYGVSPMVVLARLRAARLVPAAVVDRYFKFSVKDGGVQAKGKEDGRMSVAEIREIYGDRYVDMVLKMEAEQEIT</sequence>
<feature type="non-terminal residue" evidence="2">
    <location>
        <position position="203"/>
    </location>
</feature>
<evidence type="ECO:0000313" key="2">
    <source>
        <dbReference type="EMBL" id="MBF2736024.1"/>
    </source>
</evidence>
<gene>
    <name evidence="2" type="ORF">ISN26_08200</name>
</gene>
<organism evidence="2 3">
    <name type="scientific">Candidatus Amphirhobacter heronislandensis</name>
    <dbReference type="NCBI Taxonomy" id="1732024"/>
    <lineage>
        <taxon>Bacteria</taxon>
        <taxon>Pseudomonadati</taxon>
        <taxon>Pseudomonadota</taxon>
        <taxon>Gammaproteobacteria</taxon>
        <taxon>Candidatus Tethybacterales</taxon>
        <taxon>Candidatus Tethybacteraceae</taxon>
        <taxon>Candidatus Amphirhobacter</taxon>
    </lineage>
</organism>
<proteinExistence type="predicted"/>
<protein>
    <submittedName>
        <fullName evidence="2">ImmA/IrrE family metallo-endopeptidase</fullName>
    </submittedName>
</protein>
<comment type="caution">
    <text evidence="2">The sequence shown here is derived from an EMBL/GenBank/DDBJ whole genome shotgun (WGS) entry which is preliminary data.</text>
</comment>
<evidence type="ECO:0000313" key="3">
    <source>
        <dbReference type="Proteomes" id="UP000604381"/>
    </source>
</evidence>
<keyword evidence="3" id="KW-1185">Reference proteome</keyword>
<dbReference type="Gene3D" id="1.10.10.2910">
    <property type="match status" value="1"/>
</dbReference>
<dbReference type="Pfam" id="PF06114">
    <property type="entry name" value="Peptidase_M78"/>
    <property type="match status" value="1"/>
</dbReference>
<dbReference type="InterPro" id="IPR010359">
    <property type="entry name" value="IrrE_HExxH"/>
</dbReference>
<name>A0A930UIV5_9GAMM</name>
<reference evidence="2" key="1">
    <citation type="submission" date="2020-10" db="EMBL/GenBank/DDBJ databases">
        <title>An improved Amphimedon queenslandica hologenome assembly reveals how three proteobacterial symbionts can extend the metabolic phenotypic of their marine sponge host.</title>
        <authorList>
            <person name="Degnan B."/>
            <person name="Degnan S."/>
            <person name="Xiang X."/>
        </authorList>
    </citation>
    <scope>NUCLEOTIDE SEQUENCE</scope>
    <source>
        <strain evidence="2">AqS2</strain>
    </source>
</reference>
<dbReference type="AlphaFoldDB" id="A0A930UIV5"/>
<feature type="domain" description="IrrE N-terminal-like" evidence="1">
    <location>
        <begin position="34"/>
        <end position="142"/>
    </location>
</feature>
<dbReference type="PANTHER" id="PTHR43236">
    <property type="entry name" value="ANTITOXIN HIGA1"/>
    <property type="match status" value="1"/>
</dbReference>